<feature type="compositionally biased region" description="Basic and acidic residues" evidence="1">
    <location>
        <begin position="135"/>
        <end position="145"/>
    </location>
</feature>
<evidence type="ECO:0000256" key="1">
    <source>
        <dbReference type="SAM" id="MobiDB-lite"/>
    </source>
</evidence>
<dbReference type="InterPro" id="IPR041131">
    <property type="entry name" value="MuF_C"/>
</dbReference>
<evidence type="ECO:0000313" key="3">
    <source>
        <dbReference type="EMBL" id="XCC61728.1"/>
    </source>
</evidence>
<protein>
    <recommendedName>
        <fullName evidence="2">Phage MuF C-terminal domain-containing protein</fullName>
    </recommendedName>
</protein>
<dbReference type="Pfam" id="PF18819">
    <property type="entry name" value="MuF_C"/>
    <property type="match status" value="1"/>
</dbReference>
<dbReference type="EMBL" id="CP117826">
    <property type="protein sequence ID" value="XCC61728.1"/>
    <property type="molecule type" value="Genomic_DNA"/>
</dbReference>
<accession>A0AAU8A7F8</accession>
<proteinExistence type="predicted"/>
<dbReference type="PANTHER" id="PTHR34491">
    <property type="entry name" value="A-TYPE INCLUSION PROTEIN, PUTATIVE-RELATED"/>
    <property type="match status" value="1"/>
</dbReference>
<dbReference type="PANTHER" id="PTHR34491:SF38">
    <property type="entry name" value="CENTROSOMIN N-TERMINAL MOTIF 1 DOMAIN-CONTAINING PROTEIN-RELATED"/>
    <property type="match status" value="1"/>
</dbReference>
<feature type="region of interest" description="Disordered" evidence="1">
    <location>
        <begin position="2463"/>
        <end position="2484"/>
    </location>
</feature>
<feature type="region of interest" description="Disordered" evidence="1">
    <location>
        <begin position="113"/>
        <end position="156"/>
    </location>
</feature>
<evidence type="ECO:0000259" key="2">
    <source>
        <dbReference type="Pfam" id="PF18819"/>
    </source>
</evidence>
<name>A0AAU8A7F8_9FIRM</name>
<organism evidence="3">
    <name type="scientific">Christensenella massiliensis</name>
    <dbReference type="NCBI Taxonomy" id="1805714"/>
    <lineage>
        <taxon>Bacteria</taxon>
        <taxon>Bacillati</taxon>
        <taxon>Bacillota</taxon>
        <taxon>Clostridia</taxon>
        <taxon>Christensenellales</taxon>
        <taxon>Christensenellaceae</taxon>
        <taxon>Christensenella</taxon>
    </lineage>
</organism>
<sequence>MAKTKAQREAEERLRKNNERIYRETGYDPDGWRERTAEIARTERNFAQPSRPKKQKNFTYLKNTKRNAQDRERNIDPYAWQNRDYGTQEDDDGFRWDFGLTGLFGMLAEKKKREEEKADKADPTKSGQYTQAKQEIMKPFEEKVSSAEQEEEAARKEADTLENLIFTKAKGYGTGAGQGYAAAQNNVFASEGEKAENAARLTSALAGQSGKTQEAEQKAADAKGKGAATAAAKALRDQAEKQVDKEIYTIDIQNDAKREEYTQKGREADSKLKKELDKGTTGQALAQMMDADDRRLAYFMISKEEADVYFALNGKYGEEVANRYLDSLMPELEARAAGMLYENVEGIDNEALKKIARWGVTVGGAAGNVGRNLKNLPAAITGSDEVAAPGVFQQAQGMIGENLEGIEKAVHDVTDSTVNMLPSIAMGFIPGVGPAAAAGMTAATSYSNAYTDAILSGYEPGQAAAYALPSAASEALMQYAIGGVAKMGGSKSLTNTVQKAMDDVIKNPAARNVLGKAAQAGGEALEEYLQANLDPVLRNLALGENNEIDPVSEDKAYAALLGAVMGGAIDAVGDAANIPARRSAQRAQDAAYVRQGVHEALNDAIVEQTAAEARANAILDKTGVQRAYDPSETVKLASGTEAVVVARDGNSYVVQEPGKQGYSRVSADSITGKVQSASPQADRSIAPEARAALNEKYDHRHVEKLADQAFLDKLEQGRGIKAVIEDMQPGAEAFYDRSTNTIHFAPDSTRADVIGGVAAHELSHAAEASEHYKAYSDYALQRLFGNDAEALQQAIEAKQEQYVRHGVYLSDADAMAEIVADYTRNLYKSPADIDALVTGNRGMAQSIYDAIRTAIQKIRAFFKGDEAALRNIREYQDLRRAQRLFERALSTIPEVQAEAAPAYAVSDVEIPTRREAGMIDITDAGNRIRYEREIDGVFDGSLPTGSEIIMGRTPEILTLYGAPDLPLHMTQATVRKIAYPEGYHGGKHNLGIQAVKDLPDQLVDPIAILINKSHPNNSVVVISEWNDVDGNRVIVPIQFNRQGAITVQNQITSAFGREDMSQYLGKDNENVIYTKNNEDIQSLLSHGRQLPEASRDDVFVTDIIPQTEEDVNRQYSLRENGASLDDLKKQRSEMIRQAREAADRGIADQTDISSVIGAERAVADERLRQQKAAYEERTARDRMRRKESGERSQLLNIVRRLDKLSKKSAPEQKNAIQNLIKDIDKTAKGITRKGTLTLKAIKAGYEEAAQDLNFIKNPAIEKKIARLDQKHIADMDISDVRELTDILRGVEHDIRSANREVGIRKAKVISELSEKGISEIRNSRGASGNAFLSLFNSSSLSPTRRFAQMGGWREGSVMEYLGEQLAEGQRKAMEFRRDASGKFQDFIGQNGKVFDDWSGKKAKWIDTGLSKNGKMLQITPAMRISLYLHSLNADNMRHIAGGGITVPDQKLYKQGKIAEAYSRGTVARLTPQKVKAITDRMTPQEKEFADLAYEFFNADSKKAINSASLDVLGYEIANVENYMPITANRAFTKGEFENLVKDGTLEGMGMLKERENAANPIMLEDITSIIPRHMGNAARYYGLAVPIRNFNEVYRRTTDGFGDSVQNAIGNKFGKKGTEYIEKLMTDLQGGGRNTDTAFDKMRGKFAQAILGFNAGSALKQTASLPTAASTLGFKAVLGSMRGRVDSARIDANTPLLWERRQGGSTLEIGDVARNRNWEDKVPFLMKWNQSMDVAIAKRLWRAAEIYVNGHYKSLERGSAEYDAEVARWYNKAIEDTQSNYATMQRPDILRSENQMIKALTMFTTDRFQMYNILYEAGGRLRTAKEDYKADPNAENRAAVKKYAQQLARSVAAVTASNAWVAAVTIGINLLLGRQDWYEDEEGDLALAESFGSEFLRNMAGTLPFGDQIYSLIASAVSDETWYGVEAPNIGMINDLAEDVINMAKSISDGGDAAIRRNAKALAMDAAKFFGIPAENIEKYVLGIAGQVAPAVKESYDNIFYPNDLGDLAEAEGREYDAIYDTVITNRMNGIKGTDAYEEIKDLYRAMGEGTDRNSMFLPAVPDKVEYTPEGGEKAEYELTAEEQKQYAETQNKVFADAVNALISSKDYAKLDNEQKGYAVSVIAGMAKDDAKAEALDTKGITMERSRTAILKPEDIALYKAVVMDYGAEGKTAQDERNALLRLDISEERKAEVYRAVFENQNTEQNGIMRARGQGVGTETYIAFMAQPFWNDETRDDSAGGENLQAKQWLLDNAAEEEIVPLYEMKLESNDMDERSTIAYAQEQGVRPSAFVKREIQKAGEHGLPGAPEEDAIWEDGKMVTDEHGSIVSGSKKAQACDNLLKSGYTEEEKEYFYQKEYGGDDYYVASMLAGIPIDAYLSRKAAAMDLTGEKDENGKTVSGSKKEDIREYIYSLDIPDVQKSFLFAQEYKIYGSEAQAVREYVDGLDVSDAERELIYSKLKLGGGSGGSSGGRRRSGGSSKAASQAIPDSVWNTLRSNVKAPGVPDNPVFAALLSMAEEHDSIMRAAMERDIAAVEANPFISNEAKAAQKKKIRERYGKGAVS</sequence>
<feature type="region of interest" description="Disordered" evidence="1">
    <location>
        <begin position="45"/>
        <end position="74"/>
    </location>
</feature>
<dbReference type="RefSeq" id="WP_353423136.1">
    <property type="nucleotide sequence ID" value="NZ_CP117826.1"/>
</dbReference>
<reference evidence="3" key="1">
    <citation type="submission" date="2023-02" db="EMBL/GenBank/DDBJ databases">
        <title>Gut commensal Christensenella minuta modulates host metabolism via a new class of secondary bile acids.</title>
        <authorList>
            <person name="Liu C."/>
        </authorList>
    </citation>
    <scope>NUCLEOTIDE SEQUENCE</scope>
    <source>
        <strain evidence="3">CA70</strain>
    </source>
</reference>
<feature type="domain" description="Phage MuF C-terminal" evidence="2">
    <location>
        <begin position="985"/>
        <end position="1075"/>
    </location>
</feature>
<gene>
    <name evidence="3" type="ORF">PUP29_09340</name>
</gene>
<feature type="compositionally biased region" description="Basic and acidic residues" evidence="1">
    <location>
        <begin position="113"/>
        <end position="123"/>
    </location>
</feature>